<evidence type="ECO:0000256" key="4">
    <source>
        <dbReference type="ARBA" id="ARBA00022840"/>
    </source>
</evidence>
<evidence type="ECO:0000256" key="1">
    <source>
        <dbReference type="ARBA" id="ARBA00022741"/>
    </source>
</evidence>
<dbReference type="Gene3D" id="3.40.50.300">
    <property type="entry name" value="P-loop containing nucleotide triphosphate hydrolases"/>
    <property type="match status" value="1"/>
</dbReference>
<dbReference type="Pfam" id="PF00270">
    <property type="entry name" value="DEAD"/>
    <property type="match status" value="1"/>
</dbReference>
<keyword evidence="4" id="KW-0067">ATP-binding</keyword>
<evidence type="ECO:0000256" key="3">
    <source>
        <dbReference type="ARBA" id="ARBA00022806"/>
    </source>
</evidence>
<protein>
    <recommendedName>
        <fullName evidence="7">DEAD-box RNA helicase Q domain-containing protein</fullName>
    </recommendedName>
</protein>
<keyword evidence="1" id="KW-0547">Nucleotide-binding</keyword>
<dbReference type="AlphaFoldDB" id="A0A176VUS0"/>
<feature type="domain" description="DEAD-box RNA helicase Q" evidence="7">
    <location>
        <begin position="40"/>
        <end position="68"/>
    </location>
</feature>
<comment type="caution">
    <text evidence="8">The sequence shown here is derived from an EMBL/GenBank/DDBJ whole genome shotgun (WGS) entry which is preliminary data.</text>
</comment>
<proteinExistence type="predicted"/>
<evidence type="ECO:0000313" key="8">
    <source>
        <dbReference type="EMBL" id="OAE23885.1"/>
    </source>
</evidence>
<dbReference type="PANTHER" id="PTHR47958">
    <property type="entry name" value="ATP-DEPENDENT RNA HELICASE DBP3"/>
    <property type="match status" value="1"/>
</dbReference>
<dbReference type="GO" id="GO:0005524">
    <property type="term" value="F:ATP binding"/>
    <property type="evidence" value="ECO:0007669"/>
    <property type="project" value="UniProtKB-KW"/>
</dbReference>
<keyword evidence="3" id="KW-0347">Helicase</keyword>
<evidence type="ECO:0000313" key="9">
    <source>
        <dbReference type="Proteomes" id="UP000077202"/>
    </source>
</evidence>
<dbReference type="EMBL" id="LVLJ01002747">
    <property type="protein sequence ID" value="OAE23885.1"/>
    <property type="molecule type" value="Genomic_DNA"/>
</dbReference>
<keyword evidence="2" id="KW-0378">Hydrolase</keyword>
<evidence type="ECO:0000256" key="2">
    <source>
        <dbReference type="ARBA" id="ARBA00022801"/>
    </source>
</evidence>
<dbReference type="GO" id="GO:0016787">
    <property type="term" value="F:hydrolase activity"/>
    <property type="evidence" value="ECO:0007669"/>
    <property type="project" value="UniProtKB-KW"/>
</dbReference>
<dbReference type="Proteomes" id="UP000077202">
    <property type="component" value="Unassembled WGS sequence"/>
</dbReference>
<dbReference type="InterPro" id="IPR011545">
    <property type="entry name" value="DEAD/DEAH_box_helicase_dom"/>
</dbReference>
<reference evidence="8" key="1">
    <citation type="submission" date="2016-03" db="EMBL/GenBank/DDBJ databases">
        <title>Mechanisms controlling the formation of the plant cell surface in tip-growing cells are functionally conserved among land plants.</title>
        <authorList>
            <person name="Honkanen S."/>
            <person name="Jones V.A."/>
            <person name="Morieri G."/>
            <person name="Champion C."/>
            <person name="Hetherington A.J."/>
            <person name="Kelly S."/>
            <person name="Saint-Marcoux D."/>
            <person name="Proust H."/>
            <person name="Prescott H."/>
            <person name="Dolan L."/>
        </authorList>
    </citation>
    <scope>NUCLEOTIDE SEQUENCE [LARGE SCALE GENOMIC DNA]</scope>
    <source>
        <tissue evidence="8">Whole gametophyte</tissue>
    </source>
</reference>
<gene>
    <name evidence="8" type="ORF">AXG93_1633s1080</name>
</gene>
<keyword evidence="9" id="KW-1185">Reference proteome</keyword>
<dbReference type="GO" id="GO:0003676">
    <property type="term" value="F:nucleic acid binding"/>
    <property type="evidence" value="ECO:0007669"/>
    <property type="project" value="InterPro"/>
</dbReference>
<dbReference type="SUPFAM" id="SSF52540">
    <property type="entry name" value="P-loop containing nucleoside triphosphate hydrolases"/>
    <property type="match status" value="1"/>
</dbReference>
<dbReference type="InterPro" id="IPR014014">
    <property type="entry name" value="RNA_helicase_DEAD_Q_motif"/>
</dbReference>
<accession>A0A176VUS0</accession>
<evidence type="ECO:0000259" key="7">
    <source>
        <dbReference type="PROSITE" id="PS51195"/>
    </source>
</evidence>
<organism evidence="8 9">
    <name type="scientific">Marchantia polymorpha subsp. ruderalis</name>
    <dbReference type="NCBI Taxonomy" id="1480154"/>
    <lineage>
        <taxon>Eukaryota</taxon>
        <taxon>Viridiplantae</taxon>
        <taxon>Streptophyta</taxon>
        <taxon>Embryophyta</taxon>
        <taxon>Marchantiophyta</taxon>
        <taxon>Marchantiopsida</taxon>
        <taxon>Marchantiidae</taxon>
        <taxon>Marchantiales</taxon>
        <taxon>Marchantiaceae</taxon>
        <taxon>Marchantia</taxon>
    </lineage>
</organism>
<feature type="region of interest" description="Disordered" evidence="6">
    <location>
        <begin position="153"/>
        <end position="191"/>
    </location>
</feature>
<dbReference type="GO" id="GO:0003724">
    <property type="term" value="F:RNA helicase activity"/>
    <property type="evidence" value="ECO:0007669"/>
    <property type="project" value="InterPro"/>
</dbReference>
<dbReference type="PROSITE" id="PS51195">
    <property type="entry name" value="Q_MOTIF"/>
    <property type="match status" value="1"/>
</dbReference>
<evidence type="ECO:0000256" key="5">
    <source>
        <dbReference type="PROSITE-ProRule" id="PRU00552"/>
    </source>
</evidence>
<dbReference type="InterPro" id="IPR027417">
    <property type="entry name" value="P-loop_NTPase"/>
</dbReference>
<name>A0A176VUS0_MARPO</name>
<evidence type="ECO:0000256" key="6">
    <source>
        <dbReference type="SAM" id="MobiDB-lite"/>
    </source>
</evidence>
<feature type="short sequence motif" description="Q motif" evidence="5">
    <location>
        <begin position="40"/>
        <end position="68"/>
    </location>
</feature>
<sequence>MVLVPEVCEKKNSVAGQDRGSLKPPREITVEGRTVPKPVRTFEDASFPDYVLHEVLKAGFTEPMAIQAQGWPMALKERDLIGLAETGSGKTRAYLLRAIVHVNSQPYLAFGYGPTVLVSPSTCELAVQIQQGTTSRLSLGSLTNFAWGTQVWSDPTEGRPQNIDELSSQRSADRTKTKNFGRSAAENSRPARDKLKARIGLINRAYQSARRNTVNIINKEAEYLAIPILPISRGAIAVWPAQPFIGKLGRRKAVGSESDELKYGPLFCISADGFQKSYHFGVVRKCAHKIKGLSKVLV</sequence>